<feature type="region of interest" description="Disordered" evidence="1">
    <location>
        <begin position="77"/>
        <end position="108"/>
    </location>
</feature>
<organism evidence="2 3">
    <name type="scientific">Drechslerella dactyloides</name>
    <name type="common">Nematode-trapping fungus</name>
    <name type="synonym">Arthrobotrys dactyloides</name>
    <dbReference type="NCBI Taxonomy" id="74499"/>
    <lineage>
        <taxon>Eukaryota</taxon>
        <taxon>Fungi</taxon>
        <taxon>Dikarya</taxon>
        <taxon>Ascomycota</taxon>
        <taxon>Pezizomycotina</taxon>
        <taxon>Orbiliomycetes</taxon>
        <taxon>Orbiliales</taxon>
        <taxon>Orbiliaceae</taxon>
        <taxon>Drechslerella</taxon>
    </lineage>
</organism>
<proteinExistence type="predicted"/>
<keyword evidence="3" id="KW-1185">Reference proteome</keyword>
<sequence length="132" mass="13848">MSADGPCQCAQTGFCKCTTSGCFCSHGHEHPIHNKNFIYAVRKYDFEVAVAIAAKNKSDGIIETNLHEEVSAVDDHLSADGGMSTDNNHFADANDPDSAGELTPILDPESPVESITTSSCCSSGNNGASPIV</sequence>
<name>A0AAD6J372_DREDA</name>
<dbReference type="Proteomes" id="UP001221413">
    <property type="component" value="Unassembled WGS sequence"/>
</dbReference>
<gene>
    <name evidence="2" type="ORF">Dda_2074</name>
</gene>
<comment type="caution">
    <text evidence="2">The sequence shown here is derived from an EMBL/GenBank/DDBJ whole genome shotgun (WGS) entry which is preliminary data.</text>
</comment>
<protein>
    <submittedName>
        <fullName evidence="2">Uncharacterized protein</fullName>
    </submittedName>
</protein>
<dbReference type="AlphaFoldDB" id="A0AAD6J372"/>
<evidence type="ECO:0000313" key="2">
    <source>
        <dbReference type="EMBL" id="KAJ6263510.1"/>
    </source>
</evidence>
<reference evidence="2" key="1">
    <citation type="submission" date="2023-01" db="EMBL/GenBank/DDBJ databases">
        <title>The chitinases involved in constricting ring structure development in the nematode-trapping fungus Drechslerella dactyloides.</title>
        <authorList>
            <person name="Wang R."/>
            <person name="Zhang L."/>
            <person name="Tang P."/>
            <person name="Li S."/>
            <person name="Liang L."/>
        </authorList>
    </citation>
    <scope>NUCLEOTIDE SEQUENCE</scope>
    <source>
        <strain evidence="2">YMF1.00031</strain>
    </source>
</reference>
<accession>A0AAD6J372</accession>
<evidence type="ECO:0000313" key="3">
    <source>
        <dbReference type="Proteomes" id="UP001221413"/>
    </source>
</evidence>
<dbReference type="EMBL" id="JAQGDS010000002">
    <property type="protein sequence ID" value="KAJ6263510.1"/>
    <property type="molecule type" value="Genomic_DNA"/>
</dbReference>
<evidence type="ECO:0000256" key="1">
    <source>
        <dbReference type="SAM" id="MobiDB-lite"/>
    </source>
</evidence>